<evidence type="ECO:0000313" key="3">
    <source>
        <dbReference type="Proteomes" id="UP000002895"/>
    </source>
</evidence>
<sequence>MLHRADGGYVSGKNEYEKIIDKNDSKKRQNVDEQQSEFLLC</sequence>
<feature type="region of interest" description="Disordered" evidence="1">
    <location>
        <begin position="19"/>
        <end position="41"/>
    </location>
</feature>
<dbReference type="KEGG" id="ehr:EHR_11945"/>
<evidence type="ECO:0000313" key="2">
    <source>
        <dbReference type="EMBL" id="AFM71258.1"/>
    </source>
</evidence>
<proteinExistence type="predicted"/>
<dbReference type="AlphaFoldDB" id="I6SF49"/>
<feature type="compositionally biased region" description="Basic and acidic residues" evidence="1">
    <location>
        <begin position="19"/>
        <end position="31"/>
    </location>
</feature>
<dbReference type="PATRIC" id="fig|768486.3.peg.2262"/>
<reference evidence="2 3" key="1">
    <citation type="journal article" date="2012" name="J. Bacteriol.">
        <title>Genome sequence of Enterococcus hirae (Streptococcus faecalis) ATCC 9790, a model organism for the study of ion transport, bioenergetics, and copper homeostasis.</title>
        <authorList>
            <person name="Gaechter T."/>
            <person name="Wunderlin C."/>
            <person name="Schmidheini T."/>
            <person name="Solioz M."/>
        </authorList>
    </citation>
    <scope>NUCLEOTIDE SEQUENCE [LARGE SCALE GENOMIC DNA]</scope>
    <source>
        <strain evidence="3">ATCC 9790 / DSM 20160 / JCM 8729 / LMG 6399 / NBRC 3181 / NCIMB 6459 / NCDO 1258 / NCTC 12367 / WDCM 00089 / R</strain>
    </source>
</reference>
<dbReference type="HOGENOM" id="CLU_3269727_0_0_9"/>
<dbReference type="EMBL" id="CP003504">
    <property type="protein sequence ID" value="AFM71258.1"/>
    <property type="molecule type" value="Genomic_DNA"/>
</dbReference>
<name>I6SF49_ENTHA</name>
<protein>
    <submittedName>
        <fullName evidence="2">Uncharacterized protein</fullName>
    </submittedName>
</protein>
<organism evidence="2 3">
    <name type="scientific">Enterococcus hirae (strain ATCC 9790 / DSM 20160 / JCM 8729 / LMG 6399 / NBRC 3181 / NCIMB 6459 / NCDO 1258 / NCTC 12367 / WDCM 00089 / R)</name>
    <dbReference type="NCBI Taxonomy" id="768486"/>
    <lineage>
        <taxon>Bacteria</taxon>
        <taxon>Bacillati</taxon>
        <taxon>Bacillota</taxon>
        <taxon>Bacilli</taxon>
        <taxon>Lactobacillales</taxon>
        <taxon>Enterococcaceae</taxon>
        <taxon>Enterococcus</taxon>
    </lineage>
</organism>
<feature type="compositionally biased region" description="Polar residues" evidence="1">
    <location>
        <begin position="32"/>
        <end position="41"/>
    </location>
</feature>
<evidence type="ECO:0000256" key="1">
    <source>
        <dbReference type="SAM" id="MobiDB-lite"/>
    </source>
</evidence>
<gene>
    <name evidence="2" type="ordered locus">EHR_11945</name>
</gene>
<accession>I6SF49</accession>
<keyword evidence="3" id="KW-1185">Reference proteome</keyword>
<dbReference type="Proteomes" id="UP000002895">
    <property type="component" value="Chromosome"/>
</dbReference>